<name>A0A8J7EYZ9_9CYAN</name>
<protein>
    <submittedName>
        <fullName evidence="2">Heparin lyase I family protein</fullName>
    </submittedName>
</protein>
<dbReference type="InterPro" id="IPR025975">
    <property type="entry name" value="Polysacc_lyase"/>
</dbReference>
<feature type="chain" id="PRO_5035252941" evidence="1">
    <location>
        <begin position="24"/>
        <end position="264"/>
    </location>
</feature>
<evidence type="ECO:0000313" key="2">
    <source>
        <dbReference type="EMBL" id="MBE9212736.1"/>
    </source>
</evidence>
<accession>A0A8J7EYZ9</accession>
<dbReference type="EMBL" id="JADEWL010000018">
    <property type="protein sequence ID" value="MBE9212736.1"/>
    <property type="molecule type" value="Genomic_DNA"/>
</dbReference>
<feature type="signal peptide" evidence="1">
    <location>
        <begin position="1"/>
        <end position="23"/>
    </location>
</feature>
<dbReference type="GO" id="GO:0016829">
    <property type="term" value="F:lyase activity"/>
    <property type="evidence" value="ECO:0007669"/>
    <property type="project" value="UniProtKB-KW"/>
</dbReference>
<evidence type="ECO:0000256" key="1">
    <source>
        <dbReference type="SAM" id="SignalP"/>
    </source>
</evidence>
<comment type="caution">
    <text evidence="2">The sequence shown here is derived from an EMBL/GenBank/DDBJ whole genome shotgun (WGS) entry which is preliminary data.</text>
</comment>
<gene>
    <name evidence="2" type="ORF">IQ247_08530</name>
</gene>
<evidence type="ECO:0000313" key="3">
    <source>
        <dbReference type="Proteomes" id="UP000620559"/>
    </source>
</evidence>
<dbReference type="RefSeq" id="WP_193918955.1">
    <property type="nucleotide sequence ID" value="NZ_JADEWL010000018.1"/>
</dbReference>
<dbReference type="Gene3D" id="2.60.120.200">
    <property type="match status" value="1"/>
</dbReference>
<reference evidence="2" key="1">
    <citation type="submission" date="2020-10" db="EMBL/GenBank/DDBJ databases">
        <authorList>
            <person name="Castelo-Branco R."/>
            <person name="Eusebio N."/>
            <person name="Adriana R."/>
            <person name="Vieira A."/>
            <person name="Brugerolle De Fraissinette N."/>
            <person name="Rezende De Castro R."/>
            <person name="Schneider M.P."/>
            <person name="Vasconcelos V."/>
            <person name="Leao P.N."/>
        </authorList>
    </citation>
    <scope>NUCLEOTIDE SEQUENCE</scope>
    <source>
        <strain evidence="2">LEGE 06105</strain>
    </source>
</reference>
<sequence length="264" mass="30984">MKNLVSRVCFLLVVLLGIQSSKANTLRHDFEETLFQKGDVWNALEACCEHSYKYSTTTFYQGKQSAKFELRRDDKEIHDSKRSELATRLEEPGGDNWYRLKMFIPDDWETDSDSFEIITQWHSYPDFDKGENWRSPPLSMGIKGNKINIQKQWDSKEVTQNNTPEGKSVLWEGNLDDLKGRWVEWTFHMKWSYLQDGIVEVWQDKQKIVNSKGANSYNDQKGVYLKIGIYKPDWKYNPQKSVVDSRIIYFDDVEVGYGEKISGF</sequence>
<dbReference type="Proteomes" id="UP000620559">
    <property type="component" value="Unassembled WGS sequence"/>
</dbReference>
<keyword evidence="2" id="KW-0456">Lyase</keyword>
<proteinExistence type="predicted"/>
<organism evidence="2 3">
    <name type="scientific">Plectonema cf. radiosum LEGE 06105</name>
    <dbReference type="NCBI Taxonomy" id="945769"/>
    <lineage>
        <taxon>Bacteria</taxon>
        <taxon>Bacillati</taxon>
        <taxon>Cyanobacteriota</taxon>
        <taxon>Cyanophyceae</taxon>
        <taxon>Oscillatoriophycideae</taxon>
        <taxon>Oscillatoriales</taxon>
        <taxon>Microcoleaceae</taxon>
        <taxon>Plectonema</taxon>
    </lineage>
</organism>
<dbReference type="Pfam" id="PF14099">
    <property type="entry name" value="Polysacc_lyase"/>
    <property type="match status" value="1"/>
</dbReference>
<keyword evidence="3" id="KW-1185">Reference proteome</keyword>
<keyword evidence="1" id="KW-0732">Signal</keyword>
<dbReference type="AlphaFoldDB" id="A0A8J7EYZ9"/>